<reference evidence="2" key="1">
    <citation type="submission" date="2022-11" db="EMBL/GenBank/DDBJ databases">
        <authorList>
            <person name="Petersen C."/>
        </authorList>
    </citation>
    <scope>NUCLEOTIDE SEQUENCE</scope>
    <source>
        <strain evidence="2">IBT 34128</strain>
    </source>
</reference>
<dbReference type="PANTHER" id="PTHR38790">
    <property type="entry name" value="2EXR DOMAIN-CONTAINING PROTEIN-RELATED"/>
    <property type="match status" value="1"/>
</dbReference>
<dbReference type="AlphaFoldDB" id="A0A9W9K3M2"/>
<dbReference type="EMBL" id="JAPMSZ010000009">
    <property type="protein sequence ID" value="KAJ5091441.1"/>
    <property type="molecule type" value="Genomic_DNA"/>
</dbReference>
<gene>
    <name evidence="2" type="ORF">NUU61_006311</name>
</gene>
<evidence type="ECO:0000313" key="3">
    <source>
        <dbReference type="Proteomes" id="UP001141434"/>
    </source>
</evidence>
<dbReference type="PANTHER" id="PTHR38790:SF4">
    <property type="entry name" value="2EXR DOMAIN-CONTAINING PROTEIN"/>
    <property type="match status" value="1"/>
</dbReference>
<dbReference type="InterPro" id="IPR056632">
    <property type="entry name" value="DUF7730"/>
</dbReference>
<name>A0A9W9K3M2_9EURO</name>
<dbReference type="RefSeq" id="XP_056509639.1">
    <property type="nucleotide sequence ID" value="XM_056656839.1"/>
</dbReference>
<accession>A0A9W9K3M2</accession>
<dbReference type="Proteomes" id="UP001141434">
    <property type="component" value="Unassembled WGS sequence"/>
</dbReference>
<dbReference type="OrthoDB" id="515692at2759"/>
<organism evidence="2 3">
    <name type="scientific">Penicillium alfredii</name>
    <dbReference type="NCBI Taxonomy" id="1506179"/>
    <lineage>
        <taxon>Eukaryota</taxon>
        <taxon>Fungi</taxon>
        <taxon>Dikarya</taxon>
        <taxon>Ascomycota</taxon>
        <taxon>Pezizomycotina</taxon>
        <taxon>Eurotiomycetes</taxon>
        <taxon>Eurotiomycetidae</taxon>
        <taxon>Eurotiales</taxon>
        <taxon>Aspergillaceae</taxon>
        <taxon>Penicillium</taxon>
    </lineage>
</organism>
<reference evidence="2" key="2">
    <citation type="journal article" date="2023" name="IMA Fungus">
        <title>Comparative genomic study of the Penicillium genus elucidates a diverse pangenome and 15 lateral gene transfer events.</title>
        <authorList>
            <person name="Petersen C."/>
            <person name="Sorensen T."/>
            <person name="Nielsen M.R."/>
            <person name="Sondergaard T.E."/>
            <person name="Sorensen J.L."/>
            <person name="Fitzpatrick D.A."/>
            <person name="Frisvad J.C."/>
            <person name="Nielsen K.L."/>
        </authorList>
    </citation>
    <scope>NUCLEOTIDE SEQUENCE</scope>
    <source>
        <strain evidence="2">IBT 34128</strain>
    </source>
</reference>
<dbReference type="GeneID" id="81396008"/>
<comment type="caution">
    <text evidence="2">The sequence shown here is derived from an EMBL/GenBank/DDBJ whole genome shotgun (WGS) entry which is preliminary data.</text>
</comment>
<sequence length="354" mass="41695">MPRTFVHTPTPLLRPHPTATFQTTHHEHGEAFQAQVQRTRVVSIGIGISDSTCEINGDIFNRWKLPTPPPEQRVRKIGARGRNSQEQSIFFRLPVEVRRLIYIELMGDRRVHIRYVWKKPSPFRPQPIQSGPRWDWWHCVCDRSNNFPEDPYFDRCPDWECEKELNVRSPKINGVEWLRSCQLGYEEALEILYKANVFAMDRALDTPFLISRLMSRHCASNITLMDISFPVDVGIGGRGYNESDWMSTYTAFFKLFGETFHGVRRLRLQLQMPPWEVFCEAFNEQRVDLIRSFLEPFDTLSGGREWTRLLLCVPYDWRERLEKFKESMPCQDKWEITETMWSPRGILNCVGMST</sequence>
<evidence type="ECO:0000313" key="2">
    <source>
        <dbReference type="EMBL" id="KAJ5091441.1"/>
    </source>
</evidence>
<dbReference type="Pfam" id="PF24864">
    <property type="entry name" value="DUF7730"/>
    <property type="match status" value="1"/>
</dbReference>
<keyword evidence="3" id="KW-1185">Reference proteome</keyword>
<evidence type="ECO:0000259" key="1">
    <source>
        <dbReference type="Pfam" id="PF24864"/>
    </source>
</evidence>
<feature type="domain" description="DUF7730" evidence="1">
    <location>
        <begin position="84"/>
        <end position="233"/>
    </location>
</feature>
<proteinExistence type="predicted"/>
<protein>
    <recommendedName>
        <fullName evidence="1">DUF7730 domain-containing protein</fullName>
    </recommendedName>
</protein>